<evidence type="ECO:0000259" key="1">
    <source>
        <dbReference type="SMART" id="SM00382"/>
    </source>
</evidence>
<evidence type="ECO:0000313" key="3">
    <source>
        <dbReference type="Proteomes" id="UP000410049"/>
    </source>
</evidence>
<dbReference type="GO" id="GO:0003678">
    <property type="term" value="F:DNA helicase activity"/>
    <property type="evidence" value="ECO:0007669"/>
    <property type="project" value="InterPro"/>
</dbReference>
<protein>
    <recommendedName>
        <fullName evidence="1">AAA+ ATPase domain-containing protein</fullName>
    </recommendedName>
</protein>
<dbReference type="AlphaFoldDB" id="A0A5M9ZKQ0"/>
<dbReference type="SMART" id="SM00382">
    <property type="entry name" value="AAA"/>
    <property type="match status" value="1"/>
</dbReference>
<dbReference type="InterPro" id="IPR027785">
    <property type="entry name" value="UvrD-like_helicase_C"/>
</dbReference>
<dbReference type="GO" id="GO:0006281">
    <property type="term" value="P:DNA repair"/>
    <property type="evidence" value="ECO:0007669"/>
    <property type="project" value="InterPro"/>
</dbReference>
<proteinExistence type="predicted"/>
<dbReference type="Pfam" id="PF13538">
    <property type="entry name" value="UvrD_C_2"/>
    <property type="match status" value="1"/>
</dbReference>
<sequence>MLAHDTPSPCHERMRVRMDDMNERNLTDADFPADALAALDGDGSILLTGRAGSGKTTLLRHWMRTRRPKGVYVTAATGIAARNLADGGLEATTLHAFLGVGGDTTVEGMALAGERARGDRGDRRRRGRIADLTTLVVDEASMLRSDMADKTDAFLRAAKDRPDVPFGGVRLILTGDLRQLPPVVVHAERKAFDPDRNGEYGSPYFFDAPAIRDLMGAGRFHGVALKASHRQTDPDFVRALDLIREGRYPTDVRRMLESRVSDSWPSDATVLCATRKRAFDINRSRIDLLPTDGHMAEAVLSPALKASDAKGRLQWHDLPVERTMVWAVGEHVVMVGNDPDGRWANGSIGLIVGVDGGLPVIRIESTGCEHVVTTAEFPVDQPGADFDTEIGRYRPKSKRRGSVEQLPFIPGYALTVHRSQGLTLDRVHVDLDDPGKHPFRRAGQLYVAVSRVPRLDGLTLSRAPLWDEVCGPDVCDPSVTEFLDGIAL</sequence>
<name>A0A5M9ZKQ0_9BIFI</name>
<dbReference type="PANTHER" id="PTHR47642">
    <property type="entry name" value="ATP-DEPENDENT DNA HELICASE"/>
    <property type="match status" value="1"/>
</dbReference>
<dbReference type="CDD" id="cd18809">
    <property type="entry name" value="SF1_C_RecD"/>
    <property type="match status" value="1"/>
</dbReference>
<dbReference type="PANTHER" id="PTHR47642:SF7">
    <property type="entry name" value="ATP-DEPENDENT DNA HELICASE PIF1"/>
    <property type="match status" value="1"/>
</dbReference>
<gene>
    <name evidence="2" type="ORF">EMO91_06950</name>
</gene>
<accession>A0A5M9ZKQ0</accession>
<organism evidence="2 3">
    <name type="scientific">Bifidobacterium myosotis</name>
    <dbReference type="NCBI Taxonomy" id="1630166"/>
    <lineage>
        <taxon>Bacteria</taxon>
        <taxon>Bacillati</taxon>
        <taxon>Actinomycetota</taxon>
        <taxon>Actinomycetes</taxon>
        <taxon>Bifidobacteriales</taxon>
        <taxon>Bifidobacteriaceae</taxon>
        <taxon>Bifidobacterium</taxon>
    </lineage>
</organism>
<dbReference type="Gene3D" id="3.40.50.300">
    <property type="entry name" value="P-loop containing nucleotide triphosphate hydrolases"/>
    <property type="match status" value="3"/>
</dbReference>
<dbReference type="InterPro" id="IPR027417">
    <property type="entry name" value="P-loop_NTPase"/>
</dbReference>
<dbReference type="InterPro" id="IPR051055">
    <property type="entry name" value="PIF1_helicase"/>
</dbReference>
<dbReference type="InterPro" id="IPR010285">
    <property type="entry name" value="DNA_helicase_pif1-like_DEAD"/>
</dbReference>
<dbReference type="Gene3D" id="2.30.30.940">
    <property type="match status" value="1"/>
</dbReference>
<dbReference type="Pfam" id="PF05970">
    <property type="entry name" value="PIF1"/>
    <property type="match status" value="1"/>
</dbReference>
<evidence type="ECO:0000313" key="2">
    <source>
        <dbReference type="EMBL" id="KAA8828171.1"/>
    </source>
</evidence>
<dbReference type="EMBL" id="RZUH01000004">
    <property type="protein sequence ID" value="KAA8828171.1"/>
    <property type="molecule type" value="Genomic_DNA"/>
</dbReference>
<comment type="caution">
    <text evidence="2">The sequence shown here is derived from an EMBL/GenBank/DDBJ whole genome shotgun (WGS) entry which is preliminary data.</text>
</comment>
<dbReference type="InterPro" id="IPR003593">
    <property type="entry name" value="AAA+_ATPase"/>
</dbReference>
<dbReference type="GO" id="GO:0000723">
    <property type="term" value="P:telomere maintenance"/>
    <property type="evidence" value="ECO:0007669"/>
    <property type="project" value="InterPro"/>
</dbReference>
<dbReference type="SUPFAM" id="SSF52540">
    <property type="entry name" value="P-loop containing nucleoside triphosphate hydrolases"/>
    <property type="match status" value="2"/>
</dbReference>
<feature type="domain" description="AAA+ ATPase" evidence="1">
    <location>
        <begin position="41"/>
        <end position="294"/>
    </location>
</feature>
<reference evidence="2 3" key="1">
    <citation type="journal article" date="2019" name="Syst. Appl. Microbiol.">
        <title>Characterization of Bifidobacterium species in feaces of the Egyptian fruit bat: Description of B. vespertilionis sp. nov. and B. rousetti sp. nov.</title>
        <authorList>
            <person name="Modesto M."/>
            <person name="Satti M."/>
            <person name="Watanabe K."/>
            <person name="Puglisi E."/>
            <person name="Morelli L."/>
            <person name="Huang C.-H."/>
            <person name="Liou J.-S."/>
            <person name="Miyashita M."/>
            <person name="Tamura T."/>
            <person name="Saito S."/>
            <person name="Mori K."/>
            <person name="Huang L."/>
            <person name="Sciavilla P."/>
            <person name="Sandri C."/>
            <person name="Spiezio C."/>
            <person name="Vitali F."/>
            <person name="Cavalieri D."/>
            <person name="Perpetuini G."/>
            <person name="Tofalo R."/>
            <person name="Bonetti A."/>
            <person name="Arita M."/>
            <person name="Mattarelli P."/>
        </authorList>
    </citation>
    <scope>NUCLEOTIDE SEQUENCE [LARGE SCALE GENOMIC DNA]</scope>
    <source>
        <strain evidence="2 3">RST17</strain>
    </source>
</reference>
<dbReference type="Proteomes" id="UP000410049">
    <property type="component" value="Unassembled WGS sequence"/>
</dbReference>